<evidence type="ECO:0000256" key="1">
    <source>
        <dbReference type="ARBA" id="ARBA00022747"/>
    </source>
</evidence>
<dbReference type="SUPFAM" id="SSF116734">
    <property type="entry name" value="DNA methylase specificity domain"/>
    <property type="match status" value="1"/>
</dbReference>
<dbReference type="InterPro" id="IPR044946">
    <property type="entry name" value="Restrct_endonuc_typeI_TRD_sf"/>
</dbReference>
<dbReference type="AlphaFoldDB" id="A0A699XB59"/>
<keyword evidence="2" id="KW-0238">DNA-binding</keyword>
<dbReference type="EMBL" id="BKCJ011801768">
    <property type="protein sequence ID" value="GFD54051.1"/>
    <property type="molecule type" value="Genomic_DNA"/>
</dbReference>
<reference evidence="3" key="1">
    <citation type="journal article" date="2019" name="Sci. Rep.">
        <title>Draft genome of Tanacetum cinerariifolium, the natural source of mosquito coil.</title>
        <authorList>
            <person name="Yamashiro T."/>
            <person name="Shiraishi A."/>
            <person name="Satake H."/>
            <person name="Nakayama K."/>
        </authorList>
    </citation>
    <scope>NUCLEOTIDE SEQUENCE</scope>
</reference>
<dbReference type="Gene3D" id="3.90.220.20">
    <property type="entry name" value="DNA methylase specificity domains"/>
    <property type="match status" value="1"/>
</dbReference>
<name>A0A699XB59_TANCI</name>
<feature type="non-terminal residue" evidence="3">
    <location>
        <position position="62"/>
    </location>
</feature>
<evidence type="ECO:0000313" key="3">
    <source>
        <dbReference type="EMBL" id="GFD54051.1"/>
    </source>
</evidence>
<dbReference type="GO" id="GO:0009307">
    <property type="term" value="P:DNA restriction-modification system"/>
    <property type="evidence" value="ECO:0007669"/>
    <property type="project" value="UniProtKB-KW"/>
</dbReference>
<gene>
    <name evidence="3" type="ORF">Tci_926020</name>
</gene>
<sequence length="62" mass="6719">IVVGDEAVAEYVAAFFQSELGALSLEASVHGADIKYLRSEDLDQVLVALPSLDEQRDIVKTL</sequence>
<dbReference type="GO" id="GO:0003677">
    <property type="term" value="F:DNA binding"/>
    <property type="evidence" value="ECO:0007669"/>
    <property type="project" value="UniProtKB-KW"/>
</dbReference>
<evidence type="ECO:0008006" key="4">
    <source>
        <dbReference type="Google" id="ProtNLM"/>
    </source>
</evidence>
<proteinExistence type="predicted"/>
<comment type="caution">
    <text evidence="3">The sequence shown here is derived from an EMBL/GenBank/DDBJ whole genome shotgun (WGS) entry which is preliminary data.</text>
</comment>
<organism evidence="3">
    <name type="scientific">Tanacetum cinerariifolium</name>
    <name type="common">Dalmatian daisy</name>
    <name type="synonym">Chrysanthemum cinerariifolium</name>
    <dbReference type="NCBI Taxonomy" id="118510"/>
    <lineage>
        <taxon>Eukaryota</taxon>
        <taxon>Viridiplantae</taxon>
        <taxon>Streptophyta</taxon>
        <taxon>Embryophyta</taxon>
        <taxon>Tracheophyta</taxon>
        <taxon>Spermatophyta</taxon>
        <taxon>Magnoliopsida</taxon>
        <taxon>eudicotyledons</taxon>
        <taxon>Gunneridae</taxon>
        <taxon>Pentapetalae</taxon>
        <taxon>asterids</taxon>
        <taxon>campanulids</taxon>
        <taxon>Asterales</taxon>
        <taxon>Asteraceae</taxon>
        <taxon>Asteroideae</taxon>
        <taxon>Anthemideae</taxon>
        <taxon>Anthemidinae</taxon>
        <taxon>Tanacetum</taxon>
    </lineage>
</organism>
<protein>
    <recommendedName>
        <fullName evidence="4">Type I restriction modification DNA specificity domain-containing protein</fullName>
    </recommendedName>
</protein>
<evidence type="ECO:0000256" key="2">
    <source>
        <dbReference type="ARBA" id="ARBA00023125"/>
    </source>
</evidence>
<accession>A0A699XB59</accession>
<feature type="non-terminal residue" evidence="3">
    <location>
        <position position="1"/>
    </location>
</feature>
<keyword evidence="1" id="KW-0680">Restriction system</keyword>